<dbReference type="Proteomes" id="UP001059893">
    <property type="component" value="Unassembled WGS sequence"/>
</dbReference>
<protein>
    <submittedName>
        <fullName evidence="2">Uncharacterized protein</fullName>
    </submittedName>
</protein>
<evidence type="ECO:0000313" key="3">
    <source>
        <dbReference type="Proteomes" id="UP001059893"/>
    </source>
</evidence>
<sequence length="242" mass="26074">MARLPRLKGIDLHARFGGTLDIKRDCIPGPSSKYQLTETERAAHAVPSHVQDAKARRSSILDNVGRRQRAPTSPARCCFGVRAPPLPSISSRRPNVKQGAVTSHVVLDPLPAGFFAAPSSPPFNYPKHMVMTFGGRPQEGPMQGAGRLSRTARSCSATSRRAADVAKLPTWPLAVQECSDSLRSKERAFGVRAVNDGLAATSARGRLPPQGNRKAGTGPGGRNGEVVENMETKTRKRRLPKD</sequence>
<name>A0ABQ8NUR9_PYRGI</name>
<reference evidence="2" key="1">
    <citation type="submission" date="2021-01" db="EMBL/GenBank/DDBJ databases">
        <title>Deciphering the adaptive evolutionary patterns associated with biogeogrpahic diversity in the finger millet blast pathogen Magnaporthe oryzae in Eastern Africa.</title>
        <authorList>
            <person name="Onyema G."/>
            <person name="Shittu T.A."/>
            <person name="Dodsworth S."/>
            <person name="Devilliers S."/>
            <person name="Muthumeenakshi S."/>
            <person name="Sreenivasaprasad S."/>
        </authorList>
    </citation>
    <scope>NUCLEOTIDE SEQUENCE</scope>
    <source>
        <strain evidence="2">D15/s37</strain>
    </source>
</reference>
<proteinExistence type="predicted"/>
<organism evidence="2 3">
    <name type="scientific">Pyricularia grisea</name>
    <name type="common">Crabgrass-specific blast fungus</name>
    <name type="synonym">Magnaporthe grisea</name>
    <dbReference type="NCBI Taxonomy" id="148305"/>
    <lineage>
        <taxon>Eukaryota</taxon>
        <taxon>Fungi</taxon>
        <taxon>Dikarya</taxon>
        <taxon>Ascomycota</taxon>
        <taxon>Pezizomycotina</taxon>
        <taxon>Sordariomycetes</taxon>
        <taxon>Sordariomycetidae</taxon>
        <taxon>Magnaporthales</taxon>
        <taxon>Pyriculariaceae</taxon>
        <taxon>Pyricularia</taxon>
    </lineage>
</organism>
<keyword evidence="3" id="KW-1185">Reference proteome</keyword>
<dbReference type="EMBL" id="JABSND010000037">
    <property type="protein sequence ID" value="KAI6301466.1"/>
    <property type="molecule type" value="Genomic_DNA"/>
</dbReference>
<comment type="caution">
    <text evidence="2">The sequence shown here is derived from an EMBL/GenBank/DDBJ whole genome shotgun (WGS) entry which is preliminary data.</text>
</comment>
<accession>A0ABQ8NUR9</accession>
<feature type="region of interest" description="Disordered" evidence="1">
    <location>
        <begin position="200"/>
        <end position="242"/>
    </location>
</feature>
<evidence type="ECO:0000313" key="2">
    <source>
        <dbReference type="EMBL" id="KAI6301466.1"/>
    </source>
</evidence>
<gene>
    <name evidence="2" type="ORF">MCOR33_002991</name>
</gene>
<evidence type="ECO:0000256" key="1">
    <source>
        <dbReference type="SAM" id="MobiDB-lite"/>
    </source>
</evidence>